<dbReference type="Proteomes" id="UP000199361">
    <property type="component" value="Unassembled WGS sequence"/>
</dbReference>
<evidence type="ECO:0000313" key="4">
    <source>
        <dbReference type="Proteomes" id="UP000199361"/>
    </source>
</evidence>
<evidence type="ECO:0000259" key="2">
    <source>
        <dbReference type="Pfam" id="PF02627"/>
    </source>
</evidence>
<evidence type="ECO:0000256" key="1">
    <source>
        <dbReference type="SAM" id="MobiDB-lite"/>
    </source>
</evidence>
<feature type="region of interest" description="Disordered" evidence="1">
    <location>
        <begin position="351"/>
        <end position="376"/>
    </location>
</feature>
<dbReference type="Pfam" id="PF02627">
    <property type="entry name" value="CMD"/>
    <property type="match status" value="1"/>
</dbReference>
<dbReference type="GO" id="GO:0051920">
    <property type="term" value="F:peroxiredoxin activity"/>
    <property type="evidence" value="ECO:0007669"/>
    <property type="project" value="InterPro"/>
</dbReference>
<proteinExistence type="predicted"/>
<accession>A0A1I0L1S9</accession>
<organism evidence="3 4">
    <name type="scientific">Nonomuraea wenchangensis</name>
    <dbReference type="NCBI Taxonomy" id="568860"/>
    <lineage>
        <taxon>Bacteria</taxon>
        <taxon>Bacillati</taxon>
        <taxon>Actinomycetota</taxon>
        <taxon>Actinomycetes</taxon>
        <taxon>Streptosporangiales</taxon>
        <taxon>Streptosporangiaceae</taxon>
        <taxon>Nonomuraea</taxon>
    </lineage>
</organism>
<protein>
    <submittedName>
        <fullName evidence="3">Alkylhydroperoxidase AhpD family core domain-containing protein</fullName>
    </submittedName>
</protein>
<reference evidence="3 4" key="1">
    <citation type="submission" date="2016-10" db="EMBL/GenBank/DDBJ databases">
        <authorList>
            <person name="de Groot N.N."/>
        </authorList>
    </citation>
    <scope>NUCLEOTIDE SEQUENCE [LARGE SCALE GENOMIC DNA]</scope>
    <source>
        <strain evidence="3 4">CGMCC 4.5598</strain>
    </source>
</reference>
<dbReference type="PANTHER" id="PTHR35446">
    <property type="entry name" value="SI:CH211-175M2.5"/>
    <property type="match status" value="1"/>
</dbReference>
<dbReference type="Gene3D" id="1.20.1290.10">
    <property type="entry name" value="AhpD-like"/>
    <property type="match status" value="1"/>
</dbReference>
<dbReference type="PANTHER" id="PTHR35446:SF2">
    <property type="entry name" value="CARBOXYMUCONOLACTONE DECARBOXYLASE-LIKE DOMAIN-CONTAINING PROTEIN"/>
    <property type="match status" value="1"/>
</dbReference>
<sequence length="376" mass="38750">MSGMDTTRNRGQFRYVTPVPPDAATGRVADVYRQLAEDFGMARMAVFQTLSPAPEVLAATWALLRETLLTGDVSRTGKEVVALGVSLANRCPFCVAAHTTLLHATGDHRLAETVAAGGVPDDPGHARLLAWAKERGPAPFPAEHAPEYVGTALTFHFVNRVASALLTENLLPGNLQRSRLVRSAGGRVMARTVRRRLPSGAGLPLIAGLGGRPAPGWAGRTPAGVAYAALCTVADDGGDLLSAAARAAVAGAVAVWDGEHPPMSGARLDGPLAGLPPAERPAARLALLTALAPYRVTDADVAAWRGTATDTAGASGGGDAALVRIIAYGAMLATARAEALITAGLPLTGYAEGGRRSERGQTYSRSSGSSSPNFGR</sequence>
<keyword evidence="3" id="KW-0560">Oxidoreductase</keyword>
<dbReference type="STRING" id="568860.SAMN05421811_111142"/>
<keyword evidence="3" id="KW-0575">Peroxidase</keyword>
<dbReference type="InterPro" id="IPR003779">
    <property type="entry name" value="CMD-like"/>
</dbReference>
<dbReference type="SUPFAM" id="SSF69118">
    <property type="entry name" value="AhpD-like"/>
    <property type="match status" value="1"/>
</dbReference>
<evidence type="ECO:0000313" key="3">
    <source>
        <dbReference type="EMBL" id="SEU33230.1"/>
    </source>
</evidence>
<gene>
    <name evidence="3" type="ORF">SAMN05421811_111142</name>
</gene>
<keyword evidence="4" id="KW-1185">Reference proteome</keyword>
<name>A0A1I0L1S9_9ACTN</name>
<dbReference type="EMBL" id="FOHX01000011">
    <property type="protein sequence ID" value="SEU33230.1"/>
    <property type="molecule type" value="Genomic_DNA"/>
</dbReference>
<dbReference type="InterPro" id="IPR004675">
    <property type="entry name" value="AhpD_core"/>
</dbReference>
<feature type="compositionally biased region" description="Low complexity" evidence="1">
    <location>
        <begin position="364"/>
        <end position="376"/>
    </location>
</feature>
<feature type="domain" description="Carboxymuconolactone decarboxylase-like" evidence="2">
    <location>
        <begin position="54"/>
        <end position="106"/>
    </location>
</feature>
<dbReference type="InterPro" id="IPR029032">
    <property type="entry name" value="AhpD-like"/>
</dbReference>
<dbReference type="NCBIfam" id="TIGR00778">
    <property type="entry name" value="ahpD_dom"/>
    <property type="match status" value="1"/>
</dbReference>
<dbReference type="AlphaFoldDB" id="A0A1I0L1S9"/>